<reference evidence="3 5" key="2">
    <citation type="submission" date="2017-04" db="EMBL/GenBank/DDBJ databases">
        <title>Complete genome sequence of Lactobacillus salivarius ZLS006, a probiotic strain isolated from healthy piglet.</title>
        <authorList>
            <person name="Zhang D."/>
        </authorList>
    </citation>
    <scope>NUCLEOTIDE SEQUENCE [LARGE SCALE GENOMIC DNA]</scope>
    <source>
        <strain evidence="3 5">ZLS006</strain>
    </source>
</reference>
<organism evidence="2 4">
    <name type="scientific">Ligilactobacillus salivarius</name>
    <dbReference type="NCBI Taxonomy" id="1624"/>
    <lineage>
        <taxon>Bacteria</taxon>
        <taxon>Bacillati</taxon>
        <taxon>Bacillota</taxon>
        <taxon>Bacilli</taxon>
        <taxon>Lactobacillales</taxon>
        <taxon>Lactobacillaceae</taxon>
        <taxon>Ligilactobacillus</taxon>
    </lineage>
</organism>
<evidence type="ECO:0000313" key="4">
    <source>
        <dbReference type="Proteomes" id="UP000029488"/>
    </source>
</evidence>
<reference evidence="2 4" key="1">
    <citation type="journal article" date="2014" name="BMC Genomics">
        <title>Unusual genome complexity in Lactobacillus salivarius JCM1046.</title>
        <authorList>
            <person name="Raftis E.J."/>
            <person name="Forde B.M."/>
            <person name="Claesson M.J."/>
            <person name="O'Toole P.W."/>
        </authorList>
    </citation>
    <scope>NUCLEOTIDE SEQUENCE [LARGE SCALE GENOMIC DNA]</scope>
    <source>
        <strain evidence="2 4">JCM1046</strain>
    </source>
</reference>
<dbReference type="Proteomes" id="UP000029488">
    <property type="component" value="Chromosome"/>
</dbReference>
<evidence type="ECO:0000313" key="5">
    <source>
        <dbReference type="Proteomes" id="UP000195378"/>
    </source>
</evidence>
<dbReference type="InterPro" id="IPR036514">
    <property type="entry name" value="SGNH_hydro_sf"/>
</dbReference>
<dbReference type="AlphaFoldDB" id="A0A089QF87"/>
<sequence>MNYKKIVLLWSLVAILIGAITLTTINSKKNISKSNEVQLKRTRKNVKAVKVSKIKLVGLGDSLTYGVGDQTNKGGYVHLIKEKIEKKESIKVVTKNYGKTGDRSDQILARLLTKKNIQKDIKNANVITMTVGGNDLMQVMEKNFSSMADDKMQPVVEKSAKNYQSNLQNLIGKVRSLNKKAPIFLFSVYNPFYVYFPNITQMQDYTNKWNKIARQVTLEENKVYFIDINKQLSMGQYVNLPKEDLVKKSETDLDKKSGKQLENILSNTKEKNDYLSEDDHFHPNLKGYKYMTNKLFDEMNRHKNTWLVK</sequence>
<proteinExistence type="predicted"/>
<dbReference type="InterPro" id="IPR051532">
    <property type="entry name" value="Ester_Hydrolysis_Enzymes"/>
</dbReference>
<dbReference type="GO" id="GO:0004622">
    <property type="term" value="F:phosphatidylcholine lysophospholipase activity"/>
    <property type="evidence" value="ECO:0007669"/>
    <property type="project" value="TreeGrafter"/>
</dbReference>
<name>A0A089QF87_9LACO</name>
<dbReference type="RefSeq" id="WP_034983154.1">
    <property type="nucleotide sequence ID" value="NZ_CP007646.1"/>
</dbReference>
<keyword evidence="2" id="KW-0378">Hydrolase</keyword>
<accession>A0A089QF87</accession>
<dbReference type="SUPFAM" id="SSF52266">
    <property type="entry name" value="SGNH hydrolase"/>
    <property type="match status" value="1"/>
</dbReference>
<dbReference type="InterPro" id="IPR013830">
    <property type="entry name" value="SGNH_hydro"/>
</dbReference>
<evidence type="ECO:0000313" key="3">
    <source>
        <dbReference type="EMBL" id="ARU19410.1"/>
    </source>
</evidence>
<dbReference type="EMBL" id="CP020858">
    <property type="protein sequence ID" value="ARU19410.1"/>
    <property type="molecule type" value="Genomic_DNA"/>
</dbReference>
<dbReference type="KEGG" id="lsj:LSJ_0775"/>
<dbReference type="PANTHER" id="PTHR30383:SF27">
    <property type="entry name" value="SPORE GERMINATION LIPASE LIPC"/>
    <property type="match status" value="1"/>
</dbReference>
<dbReference type="Proteomes" id="UP000195378">
    <property type="component" value="Chromosome"/>
</dbReference>
<evidence type="ECO:0000259" key="1">
    <source>
        <dbReference type="Pfam" id="PF13472"/>
    </source>
</evidence>
<evidence type="ECO:0000313" key="2">
    <source>
        <dbReference type="EMBL" id="AIR10463.1"/>
    </source>
</evidence>
<dbReference type="PANTHER" id="PTHR30383">
    <property type="entry name" value="THIOESTERASE 1/PROTEASE 1/LYSOPHOSPHOLIPASE L1"/>
    <property type="match status" value="1"/>
</dbReference>
<gene>
    <name evidence="3" type="ORF">B7R82_05190</name>
    <name evidence="2" type="ORF">LSJ_0775</name>
</gene>
<protein>
    <submittedName>
        <fullName evidence="2 3">Lipase</fullName>
    </submittedName>
</protein>
<dbReference type="EMBL" id="CP007646">
    <property type="protein sequence ID" value="AIR10463.1"/>
    <property type="molecule type" value="Genomic_DNA"/>
</dbReference>
<dbReference type="Pfam" id="PF13472">
    <property type="entry name" value="Lipase_GDSL_2"/>
    <property type="match status" value="1"/>
</dbReference>
<dbReference type="Gene3D" id="3.40.50.1110">
    <property type="entry name" value="SGNH hydrolase"/>
    <property type="match status" value="1"/>
</dbReference>
<dbReference type="CDD" id="cd04506">
    <property type="entry name" value="SGNH_hydrolase_YpmR_like"/>
    <property type="match status" value="1"/>
</dbReference>
<feature type="domain" description="SGNH hydrolase-type esterase" evidence="1">
    <location>
        <begin position="59"/>
        <end position="289"/>
    </location>
</feature>